<protein>
    <submittedName>
        <fullName evidence="1">Uncharacterized protein</fullName>
    </submittedName>
</protein>
<reference evidence="1" key="2">
    <citation type="journal article" date="2015" name="Data Brief">
        <title>Shoot transcriptome of the giant reed, Arundo donax.</title>
        <authorList>
            <person name="Barrero R.A."/>
            <person name="Guerrero F.D."/>
            <person name="Moolhuijzen P."/>
            <person name="Goolsby J.A."/>
            <person name="Tidwell J."/>
            <person name="Bellgard S.E."/>
            <person name="Bellgard M.I."/>
        </authorList>
    </citation>
    <scope>NUCLEOTIDE SEQUENCE</scope>
    <source>
        <tissue evidence="1">Shoot tissue taken approximately 20 cm above the soil surface</tissue>
    </source>
</reference>
<name>A0A0A9GVL4_ARUDO</name>
<accession>A0A0A9GVL4</accession>
<organism evidence="1">
    <name type="scientific">Arundo donax</name>
    <name type="common">Giant reed</name>
    <name type="synonym">Donax arundinaceus</name>
    <dbReference type="NCBI Taxonomy" id="35708"/>
    <lineage>
        <taxon>Eukaryota</taxon>
        <taxon>Viridiplantae</taxon>
        <taxon>Streptophyta</taxon>
        <taxon>Embryophyta</taxon>
        <taxon>Tracheophyta</taxon>
        <taxon>Spermatophyta</taxon>
        <taxon>Magnoliopsida</taxon>
        <taxon>Liliopsida</taxon>
        <taxon>Poales</taxon>
        <taxon>Poaceae</taxon>
        <taxon>PACMAD clade</taxon>
        <taxon>Arundinoideae</taxon>
        <taxon>Arundineae</taxon>
        <taxon>Arundo</taxon>
    </lineage>
</organism>
<sequence>MMYAFESRTLSRLRLKNPTSLMFSSVFQVRWHPSATNCCSGSMAPCINRSNEPSAAQIM</sequence>
<evidence type="ECO:0000313" key="1">
    <source>
        <dbReference type="EMBL" id="JAE24613.1"/>
    </source>
</evidence>
<proteinExistence type="predicted"/>
<dbReference type="EMBL" id="GBRH01173283">
    <property type="protein sequence ID" value="JAE24613.1"/>
    <property type="molecule type" value="Transcribed_RNA"/>
</dbReference>
<dbReference type="AlphaFoldDB" id="A0A0A9GVL4"/>
<reference evidence="1" key="1">
    <citation type="submission" date="2014-09" db="EMBL/GenBank/DDBJ databases">
        <authorList>
            <person name="Magalhaes I.L.F."/>
            <person name="Oliveira U."/>
            <person name="Santos F.R."/>
            <person name="Vidigal T.H.D.A."/>
            <person name="Brescovit A.D."/>
            <person name="Santos A.J."/>
        </authorList>
    </citation>
    <scope>NUCLEOTIDE SEQUENCE</scope>
    <source>
        <tissue evidence="1">Shoot tissue taken approximately 20 cm above the soil surface</tissue>
    </source>
</reference>